<dbReference type="Proteomes" id="UP000050640">
    <property type="component" value="Unplaced"/>
</dbReference>
<evidence type="ECO:0000313" key="2">
    <source>
        <dbReference type="WBParaSite" id="EEL_0000184301-mRNA-1"/>
    </source>
</evidence>
<sequence length="65" mass="7688">MKNQPEEINDGMKEYKYMPEVRHEDGSTTNIPYGSRGIRFTKDYDFETMEEPFAARTISPIIPKW</sequence>
<dbReference type="AlphaFoldDB" id="A0A0R3RK34"/>
<proteinExistence type="predicted"/>
<organism evidence="1 2">
    <name type="scientific">Elaeophora elaphi</name>
    <dbReference type="NCBI Taxonomy" id="1147741"/>
    <lineage>
        <taxon>Eukaryota</taxon>
        <taxon>Metazoa</taxon>
        <taxon>Ecdysozoa</taxon>
        <taxon>Nematoda</taxon>
        <taxon>Chromadorea</taxon>
        <taxon>Rhabditida</taxon>
        <taxon>Spirurina</taxon>
        <taxon>Spiruromorpha</taxon>
        <taxon>Filarioidea</taxon>
        <taxon>Onchocercidae</taxon>
        <taxon>Elaeophora</taxon>
    </lineage>
</organism>
<name>A0A0R3RK34_9BILA</name>
<evidence type="ECO:0000313" key="1">
    <source>
        <dbReference type="Proteomes" id="UP000050640"/>
    </source>
</evidence>
<reference evidence="2" key="1">
    <citation type="submission" date="2017-02" db="UniProtKB">
        <authorList>
            <consortium name="WormBaseParasite"/>
        </authorList>
    </citation>
    <scope>IDENTIFICATION</scope>
</reference>
<accession>A0A0R3RK34</accession>
<protein>
    <submittedName>
        <fullName evidence="2">Uncharacterized protein</fullName>
    </submittedName>
</protein>
<dbReference type="WBParaSite" id="EEL_0000184301-mRNA-1">
    <property type="protein sequence ID" value="EEL_0000184301-mRNA-1"/>
    <property type="gene ID" value="EEL_0000184301"/>
</dbReference>
<keyword evidence="1" id="KW-1185">Reference proteome</keyword>